<dbReference type="EMBL" id="BOVK01000013">
    <property type="protein sequence ID" value="GIQ68171.1"/>
    <property type="molecule type" value="Genomic_DNA"/>
</dbReference>
<evidence type="ECO:0000256" key="1">
    <source>
        <dbReference type="ARBA" id="ARBA00004141"/>
    </source>
</evidence>
<dbReference type="AlphaFoldDB" id="A0A8J4H2D9"/>
<dbReference type="InterPro" id="IPR002794">
    <property type="entry name" value="DUF92_TMEM19"/>
</dbReference>
<evidence type="ECO:0000313" key="7">
    <source>
        <dbReference type="EMBL" id="GIQ68171.1"/>
    </source>
</evidence>
<comment type="subcellular location">
    <subcellularLocation>
        <location evidence="1">Membrane</location>
        <topology evidence="1">Multi-pass membrane protein</topology>
    </subcellularLocation>
</comment>
<keyword evidence="5 6" id="KW-0472">Membrane</keyword>
<dbReference type="RefSeq" id="WP_213410781.1">
    <property type="nucleotide sequence ID" value="NZ_BOVK01000013.1"/>
</dbReference>
<feature type="transmembrane region" description="Helical" evidence="6">
    <location>
        <begin position="39"/>
        <end position="64"/>
    </location>
</feature>
<reference evidence="7" key="1">
    <citation type="submission" date="2021-04" db="EMBL/GenBank/DDBJ databases">
        <title>Draft genome sequence of Xylanibacillus composti strain K13.</title>
        <authorList>
            <person name="Uke A."/>
            <person name="Chhe C."/>
            <person name="Baramee S."/>
            <person name="Kosugi A."/>
        </authorList>
    </citation>
    <scope>NUCLEOTIDE SEQUENCE</scope>
    <source>
        <strain evidence="7">K13</strain>
    </source>
</reference>
<keyword evidence="3 6" id="KW-0812">Transmembrane</keyword>
<feature type="transmembrane region" description="Helical" evidence="6">
    <location>
        <begin position="9"/>
        <end position="27"/>
    </location>
</feature>
<proteinExistence type="inferred from homology"/>
<dbReference type="PANTHER" id="PTHR13353">
    <property type="entry name" value="TRANSMEMBRANE PROTEIN 19"/>
    <property type="match status" value="1"/>
</dbReference>
<dbReference type="PANTHER" id="PTHR13353:SF5">
    <property type="entry name" value="TRANSMEMBRANE PROTEIN 19"/>
    <property type="match status" value="1"/>
</dbReference>
<evidence type="ECO:0000313" key="8">
    <source>
        <dbReference type="Proteomes" id="UP000677918"/>
    </source>
</evidence>
<keyword evidence="8" id="KW-1185">Reference proteome</keyword>
<name>A0A8J4H2D9_9BACL</name>
<evidence type="ECO:0000256" key="6">
    <source>
        <dbReference type="SAM" id="Phobius"/>
    </source>
</evidence>
<sequence>MQEWLQEPAVRLLAGLLGSGTVTWAAWRKQSLSGSGALAAIGVGTITVAAGGAAWFSLVLAFFISSSLLTRWKQANKAAAETAYAKGGRRDAGQVLANGGIAAGMCALTLISGLDSGMLYAGFAGALAAATADTWATEIGGLSRRKPIHILTGKRVPAGTSGGITLLGCAAAIGGALLIAVSAALLSDTGGIGMLLTIVAAGAAGAAVDSVVGAVWQRMYRCGSCGRIVERSEHCGQPTKPVRGLSWMNNDAVNGLCTAAGACAGIILHVWQQGSI</sequence>
<feature type="transmembrane region" description="Helical" evidence="6">
    <location>
        <begin position="95"/>
        <end position="114"/>
    </location>
</feature>
<keyword evidence="4 6" id="KW-1133">Transmembrane helix</keyword>
<evidence type="ECO:0000256" key="4">
    <source>
        <dbReference type="ARBA" id="ARBA00022989"/>
    </source>
</evidence>
<feature type="transmembrane region" description="Helical" evidence="6">
    <location>
        <begin position="192"/>
        <end position="216"/>
    </location>
</feature>
<organism evidence="7 8">
    <name type="scientific">Xylanibacillus composti</name>
    <dbReference type="NCBI Taxonomy" id="1572762"/>
    <lineage>
        <taxon>Bacteria</taxon>
        <taxon>Bacillati</taxon>
        <taxon>Bacillota</taxon>
        <taxon>Bacilli</taxon>
        <taxon>Bacillales</taxon>
        <taxon>Paenibacillaceae</taxon>
        <taxon>Xylanibacillus</taxon>
    </lineage>
</organism>
<gene>
    <name evidence="7" type="ORF">XYCOK13_09950</name>
</gene>
<feature type="transmembrane region" description="Helical" evidence="6">
    <location>
        <begin position="120"/>
        <end position="142"/>
    </location>
</feature>
<comment type="similarity">
    <text evidence="2">Belongs to the TMEM19 family.</text>
</comment>
<dbReference type="GO" id="GO:0016020">
    <property type="term" value="C:membrane"/>
    <property type="evidence" value="ECO:0007669"/>
    <property type="project" value="UniProtKB-SubCell"/>
</dbReference>
<protein>
    <submittedName>
        <fullName evidence="7">DUF92 domain-containing protein</fullName>
    </submittedName>
</protein>
<accession>A0A8J4H2D9</accession>
<dbReference type="Pfam" id="PF01940">
    <property type="entry name" value="DUF92"/>
    <property type="match status" value="1"/>
</dbReference>
<evidence type="ECO:0000256" key="2">
    <source>
        <dbReference type="ARBA" id="ARBA00009012"/>
    </source>
</evidence>
<evidence type="ECO:0000256" key="3">
    <source>
        <dbReference type="ARBA" id="ARBA00022692"/>
    </source>
</evidence>
<dbReference type="Proteomes" id="UP000677918">
    <property type="component" value="Unassembled WGS sequence"/>
</dbReference>
<comment type="caution">
    <text evidence="7">The sequence shown here is derived from an EMBL/GenBank/DDBJ whole genome shotgun (WGS) entry which is preliminary data.</text>
</comment>
<feature type="transmembrane region" description="Helical" evidence="6">
    <location>
        <begin position="163"/>
        <end position="186"/>
    </location>
</feature>
<evidence type="ECO:0000256" key="5">
    <source>
        <dbReference type="ARBA" id="ARBA00023136"/>
    </source>
</evidence>